<evidence type="ECO:0000256" key="1">
    <source>
        <dbReference type="ARBA" id="ARBA00009227"/>
    </source>
</evidence>
<dbReference type="Gene3D" id="3.40.800.10">
    <property type="entry name" value="Ureohydrolase domain"/>
    <property type="match status" value="1"/>
</dbReference>
<dbReference type="PIRSF" id="PIRSF036979">
    <property type="entry name" value="Arginase"/>
    <property type="match status" value="1"/>
</dbReference>
<evidence type="ECO:0000256" key="3">
    <source>
        <dbReference type="ARBA" id="ARBA00022801"/>
    </source>
</evidence>
<dbReference type="PROSITE" id="PS01053">
    <property type="entry name" value="ARGINASE_1"/>
    <property type="match status" value="1"/>
</dbReference>
<dbReference type="GO" id="GO:0047971">
    <property type="term" value="F:guanidinobutyrase activity"/>
    <property type="evidence" value="ECO:0007669"/>
    <property type="project" value="UniProtKB-EC"/>
</dbReference>
<keyword evidence="3 5" id="KW-0378">Hydrolase</keyword>
<dbReference type="InterPro" id="IPR020855">
    <property type="entry name" value="Ureohydrolase_Mn_BS"/>
</dbReference>
<dbReference type="OrthoDB" id="9788689at2"/>
<evidence type="ECO:0000313" key="6">
    <source>
        <dbReference type="EMBL" id="SUI99274.1"/>
    </source>
</evidence>
<feature type="binding site" evidence="4">
    <location>
        <position position="152"/>
    </location>
    <ligand>
        <name>Mn(2+)</name>
        <dbReference type="ChEBI" id="CHEBI:29035"/>
        <label>1</label>
    </ligand>
</feature>
<organism evidence="6 7">
    <name type="scientific">Sporosarcina pasteurii</name>
    <name type="common">Bacillus pasteurii</name>
    <dbReference type="NCBI Taxonomy" id="1474"/>
    <lineage>
        <taxon>Bacteria</taxon>
        <taxon>Bacillati</taxon>
        <taxon>Bacillota</taxon>
        <taxon>Bacilli</taxon>
        <taxon>Bacillales</taxon>
        <taxon>Caryophanaceae</taxon>
        <taxon>Sporosarcina</taxon>
    </lineage>
</organism>
<reference evidence="6 7" key="1">
    <citation type="submission" date="2018-06" db="EMBL/GenBank/DDBJ databases">
        <authorList>
            <consortium name="Pathogen Informatics"/>
            <person name="Doyle S."/>
        </authorList>
    </citation>
    <scope>NUCLEOTIDE SEQUENCE [LARGE SCALE GENOMIC DNA]</scope>
    <source>
        <strain evidence="7">ATCC 11859 / DSM 33 / NCIB 8841 / NCTC 4822</strain>
    </source>
</reference>
<dbReference type="PROSITE" id="PS51409">
    <property type="entry name" value="ARGINASE_2"/>
    <property type="match status" value="1"/>
</dbReference>
<dbReference type="PRINTS" id="PR00116">
    <property type="entry name" value="ARGINASE"/>
</dbReference>
<dbReference type="NCBIfam" id="TIGR01230">
    <property type="entry name" value="agmatinase"/>
    <property type="match status" value="1"/>
</dbReference>
<evidence type="ECO:0000256" key="5">
    <source>
        <dbReference type="RuleBase" id="RU003684"/>
    </source>
</evidence>
<evidence type="ECO:0000256" key="2">
    <source>
        <dbReference type="ARBA" id="ARBA00022723"/>
    </source>
</evidence>
<feature type="binding site" evidence="4">
    <location>
        <position position="125"/>
    </location>
    <ligand>
        <name>Mn(2+)</name>
        <dbReference type="ChEBI" id="CHEBI:29035"/>
        <label>1</label>
    </ligand>
</feature>
<dbReference type="AlphaFoldDB" id="A0A380BET2"/>
<dbReference type="EC" id="3.5.3.7" evidence="6"/>
<proteinExistence type="inferred from homology"/>
<dbReference type="GO" id="GO:0008783">
    <property type="term" value="F:agmatinase activity"/>
    <property type="evidence" value="ECO:0007669"/>
    <property type="project" value="TreeGrafter"/>
</dbReference>
<keyword evidence="2 4" id="KW-0479">Metal-binding</keyword>
<dbReference type="CDD" id="cd11592">
    <property type="entry name" value="Agmatinase_PAH"/>
    <property type="match status" value="1"/>
</dbReference>
<dbReference type="InterPro" id="IPR023696">
    <property type="entry name" value="Ureohydrolase_dom_sf"/>
</dbReference>
<dbReference type="EMBL" id="UGYZ01000002">
    <property type="protein sequence ID" value="SUI99274.1"/>
    <property type="molecule type" value="Genomic_DNA"/>
</dbReference>
<keyword evidence="4" id="KW-0464">Manganese</keyword>
<accession>A0A380BET2</accession>
<dbReference type="SUPFAM" id="SSF52768">
    <property type="entry name" value="Arginase/deacetylase"/>
    <property type="match status" value="1"/>
</dbReference>
<dbReference type="GO" id="GO:0046872">
    <property type="term" value="F:metal ion binding"/>
    <property type="evidence" value="ECO:0007669"/>
    <property type="project" value="UniProtKB-KW"/>
</dbReference>
<dbReference type="RefSeq" id="WP_115360024.1">
    <property type="nucleotide sequence ID" value="NZ_CP038012.1"/>
</dbReference>
<protein>
    <submittedName>
        <fullName evidence="6">Guanidinobutyrase</fullName>
        <ecNumber evidence="6">3.5.3.7</ecNumber>
    </submittedName>
</protein>
<feature type="binding site" evidence="4">
    <location>
        <position position="150"/>
    </location>
    <ligand>
        <name>Mn(2+)</name>
        <dbReference type="ChEBI" id="CHEBI:29035"/>
        <label>1</label>
    </ligand>
</feature>
<dbReference type="InterPro" id="IPR006035">
    <property type="entry name" value="Ureohydrolase"/>
</dbReference>
<feature type="binding site" evidence="4">
    <location>
        <position position="239"/>
    </location>
    <ligand>
        <name>Mn(2+)</name>
        <dbReference type="ChEBI" id="CHEBI:29035"/>
        <label>1</label>
    </ligand>
</feature>
<evidence type="ECO:0000256" key="4">
    <source>
        <dbReference type="PIRSR" id="PIRSR036979-1"/>
    </source>
</evidence>
<comment type="similarity">
    <text evidence="1">Belongs to the arginase family. Agmatinase subfamily.</text>
</comment>
<evidence type="ECO:0000313" key="7">
    <source>
        <dbReference type="Proteomes" id="UP000254519"/>
    </source>
</evidence>
<comment type="cofactor">
    <cofactor evidence="4">
        <name>Mn(2+)</name>
        <dbReference type="ChEBI" id="CHEBI:29035"/>
    </cofactor>
    <text evidence="4">Binds 2 manganese ions per subunit.</text>
</comment>
<dbReference type="Pfam" id="PF00491">
    <property type="entry name" value="Arginase"/>
    <property type="match status" value="1"/>
</dbReference>
<sequence length="326" mass="36360">MTKKYEPIDSQKSPRFGGIKTFMRLPYIKTEEGIDFAIIGVPFDTGGSFAVGTRFGPEAVRSMSSLLRPYNPGLKVDIFNYCSGIDYGDIDVNPGYIEESYQLIEEQLEPLLRNRVVPILIGGDHSVSLPHLRAVAKQYGKISLIHFDSHGDTWDSYFGKKYNHGTVFRRAAEEGIVDPQRSIQIGMRGSLYSPKDIQDGEDLGYQVITTDKLKNLTPDNLREIIDNRVGNGPIFLSFDIDFLDPVYAPGTGTPEIGGFTTYEALQFIRALKGLNFVGFDLVEVLPDRDPTRVTSLAAANIAYEFISLVAWKKSTRGDIEIPQFSI</sequence>
<dbReference type="GO" id="GO:0033389">
    <property type="term" value="P:putrescine biosynthetic process from arginine, via agmatine"/>
    <property type="evidence" value="ECO:0007669"/>
    <property type="project" value="TreeGrafter"/>
</dbReference>
<dbReference type="PANTHER" id="PTHR11358">
    <property type="entry name" value="ARGINASE/AGMATINASE"/>
    <property type="match status" value="1"/>
</dbReference>
<feature type="binding site" evidence="4">
    <location>
        <position position="241"/>
    </location>
    <ligand>
        <name>Mn(2+)</name>
        <dbReference type="ChEBI" id="CHEBI:29035"/>
        <label>1</label>
    </ligand>
</feature>
<dbReference type="PANTHER" id="PTHR11358:SF26">
    <property type="entry name" value="GUANIDINO ACID HYDROLASE, MITOCHONDRIAL"/>
    <property type="match status" value="1"/>
</dbReference>
<dbReference type="InterPro" id="IPR005925">
    <property type="entry name" value="Agmatinase-rel"/>
</dbReference>
<dbReference type="Proteomes" id="UP000254519">
    <property type="component" value="Unassembled WGS sequence"/>
</dbReference>
<name>A0A380BET2_SPOPA</name>
<keyword evidence="7" id="KW-1185">Reference proteome</keyword>
<gene>
    <name evidence="6" type="primary">gbh</name>
    <name evidence="6" type="ORF">NCTC4822_00541</name>
</gene>
<feature type="binding site" evidence="4">
    <location>
        <position position="148"/>
    </location>
    <ligand>
        <name>Mn(2+)</name>
        <dbReference type="ChEBI" id="CHEBI:29035"/>
        <label>1</label>
    </ligand>
</feature>